<feature type="compositionally biased region" description="Acidic residues" evidence="2">
    <location>
        <begin position="857"/>
        <end position="867"/>
    </location>
</feature>
<proteinExistence type="predicted"/>
<dbReference type="InterPro" id="IPR018822">
    <property type="entry name" value="UPF0646"/>
</dbReference>
<feature type="compositionally biased region" description="Acidic residues" evidence="2">
    <location>
        <begin position="563"/>
        <end position="575"/>
    </location>
</feature>
<feature type="compositionally biased region" description="Basic and acidic residues" evidence="2">
    <location>
        <begin position="586"/>
        <end position="610"/>
    </location>
</feature>
<feature type="compositionally biased region" description="Basic and acidic residues" evidence="2">
    <location>
        <begin position="680"/>
        <end position="697"/>
    </location>
</feature>
<dbReference type="OrthoDB" id="5339076at2759"/>
<keyword evidence="4" id="KW-1185">Reference proteome</keyword>
<dbReference type="AlphaFoldDB" id="A0A8K0SBM8"/>
<name>A0A8K0SBM8_9HYPO</name>
<evidence type="ECO:0000256" key="1">
    <source>
        <dbReference type="SAM" id="Coils"/>
    </source>
</evidence>
<protein>
    <submittedName>
        <fullName evidence="3">Uncharacterized protein</fullName>
    </submittedName>
</protein>
<feature type="compositionally biased region" description="Acidic residues" evidence="2">
    <location>
        <begin position="627"/>
        <end position="644"/>
    </location>
</feature>
<feature type="region of interest" description="Disordered" evidence="2">
    <location>
        <begin position="563"/>
        <end position="652"/>
    </location>
</feature>
<dbReference type="Proteomes" id="UP000813427">
    <property type="component" value="Unassembled WGS sequence"/>
</dbReference>
<feature type="compositionally biased region" description="Acidic residues" evidence="2">
    <location>
        <begin position="826"/>
        <end position="843"/>
    </location>
</feature>
<dbReference type="Pfam" id="PF10336">
    <property type="entry name" value="DUF2420"/>
    <property type="match status" value="1"/>
</dbReference>
<evidence type="ECO:0000313" key="3">
    <source>
        <dbReference type="EMBL" id="KAH7263334.1"/>
    </source>
</evidence>
<sequence length="874" mass="97308">MAEIEMDVDVAKSGLDGLDGLDGHMEDDIIDFDTDMVDSNQDLQKHDDDLEAMDREMQEDEDIINNNAYEMNGMAGEDVEFDLHDVEATVQSTEHVDYEVVEAVPESQTKEPTEMIQFPNGDTQDHEKVERLHEGDDRGDMVPDDRASAHEIDYEFEDNVEPNEPQKDVIEDATHHSTGSETEEAASTAVDHDGLEAVDDVTAAEQDTVEPARDESAVLNQEAQNEPRGQHEASSLDEEGNTSDGAGAQDVNLVQHNEPADASDNNEETIDEEHIASHGEATPFTKEPDNEMVEATEDTEDHDYDKVESGQDEYDQDVTADPEHADHSDTNEGLTGEADDNFPAVTVQYKGDEFPLFSATTNGFFADLSVLDEPLEKLLAGFRTELENEIADDDDLVFQVDELGLELAETTQGELMTNVTFRQILEIFDLLVKNQDPDSTRTLYTYLFTKSNTEKRLESLIESATAGKGLDEVIHLFETPTTAGTSMLETSATIDGVHEELDEFDSPVDEEHPDEADVAADNEYPEDEHLEDERLEVELPENDQPEDDHLEVEQLEDEQLEADNVEDEEVEDQQPEDQQTSPDLSALKDQEVDDHEVGYEADGQEDHENSTENLVEIPADASAVEANTEDASEIDAGVDDEDPEQNGKTTSLSSSLLCCYSPKFCLCGSCVAKYVEDHERDEAEYRRSLEGNNDNKRNLPIKRQFLNSSPYKHTQSNSDFSTTFSFNRTDEFSPARADSEIDPFANFELDEDNEANDDVNGDVAFEENVKTKEEVAVETEDVRAQTIDTSTTTTLQEEEEAASFHVDLGAVSTEVETTEKASNGDNDLDEIDWRDEPEAEDQEPTTPSAAGKRSRGDDDDVGAEDEQDAKRRRP</sequence>
<gene>
    <name evidence="3" type="ORF">BKA59DRAFT_51636</name>
</gene>
<feature type="coiled-coil region" evidence="1">
    <location>
        <begin position="36"/>
        <end position="63"/>
    </location>
</feature>
<comment type="caution">
    <text evidence="3">The sequence shown here is derived from an EMBL/GenBank/DDBJ whole genome shotgun (WGS) entry which is preliminary data.</text>
</comment>
<evidence type="ECO:0000256" key="2">
    <source>
        <dbReference type="SAM" id="MobiDB-lite"/>
    </source>
</evidence>
<accession>A0A8K0SBM8</accession>
<feature type="region of interest" description="Disordered" evidence="2">
    <location>
        <begin position="680"/>
        <end position="701"/>
    </location>
</feature>
<feature type="region of interest" description="Disordered" evidence="2">
    <location>
        <begin position="104"/>
        <end position="125"/>
    </location>
</feature>
<feature type="compositionally biased region" description="Basic and acidic residues" evidence="2">
    <location>
        <begin position="321"/>
        <end position="330"/>
    </location>
</feature>
<reference evidence="3" key="1">
    <citation type="journal article" date="2021" name="Nat. Commun.">
        <title>Genetic determinants of endophytism in the Arabidopsis root mycobiome.</title>
        <authorList>
            <person name="Mesny F."/>
            <person name="Miyauchi S."/>
            <person name="Thiergart T."/>
            <person name="Pickel B."/>
            <person name="Atanasova L."/>
            <person name="Karlsson M."/>
            <person name="Huettel B."/>
            <person name="Barry K.W."/>
            <person name="Haridas S."/>
            <person name="Chen C."/>
            <person name="Bauer D."/>
            <person name="Andreopoulos W."/>
            <person name="Pangilinan J."/>
            <person name="LaButti K."/>
            <person name="Riley R."/>
            <person name="Lipzen A."/>
            <person name="Clum A."/>
            <person name="Drula E."/>
            <person name="Henrissat B."/>
            <person name="Kohler A."/>
            <person name="Grigoriev I.V."/>
            <person name="Martin F.M."/>
            <person name="Hacquard S."/>
        </authorList>
    </citation>
    <scope>NUCLEOTIDE SEQUENCE</scope>
    <source>
        <strain evidence="3">MPI-SDFR-AT-0068</strain>
    </source>
</reference>
<keyword evidence="1" id="KW-0175">Coiled coil</keyword>
<organism evidence="3 4">
    <name type="scientific">Fusarium tricinctum</name>
    <dbReference type="NCBI Taxonomy" id="61284"/>
    <lineage>
        <taxon>Eukaryota</taxon>
        <taxon>Fungi</taxon>
        <taxon>Dikarya</taxon>
        <taxon>Ascomycota</taxon>
        <taxon>Pezizomycotina</taxon>
        <taxon>Sordariomycetes</taxon>
        <taxon>Hypocreomycetidae</taxon>
        <taxon>Hypocreales</taxon>
        <taxon>Nectriaceae</taxon>
        <taxon>Fusarium</taxon>
        <taxon>Fusarium tricinctum species complex</taxon>
    </lineage>
</organism>
<feature type="region of interest" description="Disordered" evidence="2">
    <location>
        <begin position="203"/>
        <end position="339"/>
    </location>
</feature>
<feature type="compositionally biased region" description="Low complexity" evidence="2">
    <location>
        <begin position="786"/>
        <end position="795"/>
    </location>
</feature>
<feature type="compositionally biased region" description="Acidic residues" evidence="2">
    <location>
        <begin position="310"/>
        <end position="320"/>
    </location>
</feature>
<dbReference type="EMBL" id="JAGPXF010000001">
    <property type="protein sequence ID" value="KAH7263334.1"/>
    <property type="molecule type" value="Genomic_DNA"/>
</dbReference>
<feature type="region of interest" description="Disordered" evidence="2">
    <location>
        <begin position="783"/>
        <end position="874"/>
    </location>
</feature>
<feature type="region of interest" description="Disordered" evidence="2">
    <location>
        <begin position="503"/>
        <end position="547"/>
    </location>
</feature>
<evidence type="ECO:0000313" key="4">
    <source>
        <dbReference type="Proteomes" id="UP000813427"/>
    </source>
</evidence>
<feature type="compositionally biased region" description="Acidic residues" evidence="2">
    <location>
        <begin position="290"/>
        <end position="302"/>
    </location>
</feature>